<dbReference type="InterPro" id="IPR002751">
    <property type="entry name" value="CbiM/NikMN"/>
</dbReference>
<evidence type="ECO:0000256" key="1">
    <source>
        <dbReference type="ARBA" id="ARBA00004651"/>
    </source>
</evidence>
<dbReference type="GO" id="GO:0005886">
    <property type="term" value="C:plasma membrane"/>
    <property type="evidence" value="ECO:0007669"/>
    <property type="project" value="UniProtKB-SubCell"/>
</dbReference>
<dbReference type="EMBL" id="LAZR01040407">
    <property type="protein sequence ID" value="KKL14565.1"/>
    <property type="molecule type" value="Genomic_DNA"/>
</dbReference>
<name>A0A0F9AYQ3_9ZZZZ</name>
<feature type="transmembrane region" description="Helical" evidence="7">
    <location>
        <begin position="104"/>
        <end position="122"/>
    </location>
</feature>
<accession>A0A0F9AYQ3</accession>
<keyword evidence="3" id="KW-1003">Cell membrane</keyword>
<feature type="transmembrane region" description="Helical" evidence="7">
    <location>
        <begin position="68"/>
        <end position="92"/>
    </location>
</feature>
<evidence type="ECO:0008006" key="9">
    <source>
        <dbReference type="Google" id="ProtNLM"/>
    </source>
</evidence>
<sequence>MHISEGVLSSQVLGAGALLAAGGLAVGLRLMDNRRVPEVAVVASALFVASLIRFPLGPASVHLTLNGLAGILLGWMAFPAVFVALLLQALLFQFGGFTTLGVNTVVMALPAVIAHIICRPLLCSQVGGPGPGGPGGRSAAVWAGGIAGAVGVAGGAMLIAISLMATERSFKALTLAFAATHVPVLVVESAVTAFVLAFLWKVKPELLMLNGKCADSDE</sequence>
<dbReference type="GO" id="GO:0000041">
    <property type="term" value="P:transition metal ion transport"/>
    <property type="evidence" value="ECO:0007669"/>
    <property type="project" value="InterPro"/>
</dbReference>
<evidence type="ECO:0000256" key="7">
    <source>
        <dbReference type="SAM" id="Phobius"/>
    </source>
</evidence>
<keyword evidence="6 7" id="KW-0472">Membrane</keyword>
<comment type="subcellular location">
    <subcellularLocation>
        <location evidence="1">Cell membrane</location>
        <topology evidence="1">Multi-pass membrane protein</topology>
    </subcellularLocation>
</comment>
<keyword evidence="5 7" id="KW-1133">Transmembrane helix</keyword>
<gene>
    <name evidence="8" type="ORF">LCGC14_2514380</name>
</gene>
<evidence type="ECO:0000256" key="6">
    <source>
        <dbReference type="ARBA" id="ARBA00023136"/>
    </source>
</evidence>
<dbReference type="PANTHER" id="PTHR34229">
    <property type="entry name" value="METAL TRANSPORT PROTEIN HI_1621-RELATED"/>
    <property type="match status" value="1"/>
</dbReference>
<dbReference type="PANTHER" id="PTHR34229:SF1">
    <property type="entry name" value="METAL TRANSPORT PROTEIN HI_1621-RELATED"/>
    <property type="match status" value="1"/>
</dbReference>
<organism evidence="8">
    <name type="scientific">marine sediment metagenome</name>
    <dbReference type="NCBI Taxonomy" id="412755"/>
    <lineage>
        <taxon>unclassified sequences</taxon>
        <taxon>metagenomes</taxon>
        <taxon>ecological metagenomes</taxon>
    </lineage>
</organism>
<reference evidence="8" key="1">
    <citation type="journal article" date="2015" name="Nature">
        <title>Complex archaea that bridge the gap between prokaryotes and eukaryotes.</title>
        <authorList>
            <person name="Spang A."/>
            <person name="Saw J.H."/>
            <person name="Jorgensen S.L."/>
            <person name="Zaremba-Niedzwiedzka K."/>
            <person name="Martijn J."/>
            <person name="Lind A.E."/>
            <person name="van Eijk R."/>
            <person name="Schleper C."/>
            <person name="Guy L."/>
            <person name="Ettema T.J."/>
        </authorList>
    </citation>
    <scope>NUCLEOTIDE SEQUENCE</scope>
</reference>
<feature type="transmembrane region" description="Helical" evidence="7">
    <location>
        <begin position="142"/>
        <end position="163"/>
    </location>
</feature>
<keyword evidence="2" id="KW-0813">Transport</keyword>
<dbReference type="AlphaFoldDB" id="A0A0F9AYQ3"/>
<dbReference type="NCBIfam" id="NF004904">
    <property type="entry name" value="PRK06265.1-4"/>
    <property type="match status" value="1"/>
</dbReference>
<keyword evidence="4 7" id="KW-0812">Transmembrane</keyword>
<protein>
    <recommendedName>
        <fullName evidence="9">PDGLE domain-containing protein</fullName>
    </recommendedName>
</protein>
<evidence type="ECO:0000256" key="2">
    <source>
        <dbReference type="ARBA" id="ARBA00022448"/>
    </source>
</evidence>
<evidence type="ECO:0000256" key="5">
    <source>
        <dbReference type="ARBA" id="ARBA00022989"/>
    </source>
</evidence>
<feature type="transmembrane region" description="Helical" evidence="7">
    <location>
        <begin position="175"/>
        <end position="200"/>
    </location>
</feature>
<evidence type="ECO:0000256" key="3">
    <source>
        <dbReference type="ARBA" id="ARBA00022475"/>
    </source>
</evidence>
<dbReference type="NCBIfam" id="NF004905">
    <property type="entry name" value="PRK06265.1-5"/>
    <property type="match status" value="1"/>
</dbReference>
<dbReference type="Gene3D" id="1.10.1760.20">
    <property type="match status" value="1"/>
</dbReference>
<feature type="transmembrane region" description="Helical" evidence="7">
    <location>
        <begin position="12"/>
        <end position="31"/>
    </location>
</feature>
<evidence type="ECO:0000313" key="8">
    <source>
        <dbReference type="EMBL" id="KKL14565.1"/>
    </source>
</evidence>
<proteinExistence type="predicted"/>
<evidence type="ECO:0000256" key="4">
    <source>
        <dbReference type="ARBA" id="ARBA00022692"/>
    </source>
</evidence>
<comment type="caution">
    <text evidence="8">The sequence shown here is derived from an EMBL/GenBank/DDBJ whole genome shotgun (WGS) entry which is preliminary data.</text>
</comment>
<dbReference type="Pfam" id="PF01891">
    <property type="entry name" value="CbiM"/>
    <property type="match status" value="1"/>
</dbReference>
<feature type="transmembrane region" description="Helical" evidence="7">
    <location>
        <begin position="38"/>
        <end position="56"/>
    </location>
</feature>